<evidence type="ECO:0000313" key="2">
    <source>
        <dbReference type="EMBL" id="ARF09769.1"/>
    </source>
</evidence>
<evidence type="ECO:0000259" key="1">
    <source>
        <dbReference type="PROSITE" id="PS50235"/>
    </source>
</evidence>
<dbReference type="CDD" id="cd02674">
    <property type="entry name" value="Peptidase_C19R"/>
    <property type="match status" value="1"/>
</dbReference>
<reference evidence="2" key="1">
    <citation type="journal article" date="2017" name="Science">
        <title>Giant viruses with an expanded complement of translation system components.</title>
        <authorList>
            <person name="Schulz F."/>
            <person name="Yutin N."/>
            <person name="Ivanova N.N."/>
            <person name="Ortega D.R."/>
            <person name="Lee T.K."/>
            <person name="Vierheilig J."/>
            <person name="Daims H."/>
            <person name="Horn M."/>
            <person name="Wagner M."/>
            <person name="Jensen G.J."/>
            <person name="Kyrpides N.C."/>
            <person name="Koonin E.V."/>
            <person name="Woyke T."/>
        </authorList>
    </citation>
    <scope>NUCLEOTIDE SEQUENCE</scope>
    <source>
        <strain evidence="2">ILV1</strain>
    </source>
</reference>
<dbReference type="InterPro" id="IPR018200">
    <property type="entry name" value="USP_CS"/>
</dbReference>
<name>A0A1V0SDI1_9VIRU</name>
<dbReference type="PROSITE" id="PS00973">
    <property type="entry name" value="USP_2"/>
    <property type="match status" value="1"/>
</dbReference>
<dbReference type="InterPro" id="IPR001394">
    <property type="entry name" value="Peptidase_C19_UCH"/>
</dbReference>
<dbReference type="PROSITE" id="PS00972">
    <property type="entry name" value="USP_1"/>
    <property type="match status" value="1"/>
</dbReference>
<dbReference type="InterPro" id="IPR028889">
    <property type="entry name" value="USP"/>
</dbReference>
<dbReference type="PANTHER" id="PTHR21646">
    <property type="entry name" value="UBIQUITIN CARBOXYL-TERMINAL HYDROLASE"/>
    <property type="match status" value="1"/>
</dbReference>
<accession>A0A1V0SDI1</accession>
<organism evidence="2">
    <name type="scientific">Indivirus ILV1</name>
    <dbReference type="NCBI Taxonomy" id="1977633"/>
    <lineage>
        <taxon>Viruses</taxon>
        <taxon>Varidnaviria</taxon>
        <taxon>Bamfordvirae</taxon>
        <taxon>Nucleocytoviricota</taxon>
        <taxon>Megaviricetes</taxon>
        <taxon>Imitervirales</taxon>
        <taxon>Mimiviridae</taxon>
        <taxon>Klosneuvirinae</taxon>
        <taxon>Indivirus</taxon>
    </lineage>
</organism>
<dbReference type="SUPFAM" id="SSF54001">
    <property type="entry name" value="Cysteine proteinases"/>
    <property type="match status" value="1"/>
</dbReference>
<protein>
    <submittedName>
        <fullName evidence="2">Ubiquitin carboxyl-terminal hydrolase</fullName>
    </submittedName>
</protein>
<dbReference type="PROSITE" id="PS50235">
    <property type="entry name" value="USP_3"/>
    <property type="match status" value="1"/>
</dbReference>
<dbReference type="Gene3D" id="3.90.70.10">
    <property type="entry name" value="Cysteine proteinases"/>
    <property type="match status" value="1"/>
</dbReference>
<feature type="domain" description="USP" evidence="1">
    <location>
        <begin position="25"/>
        <end position="432"/>
    </location>
</feature>
<proteinExistence type="predicted"/>
<dbReference type="EMBL" id="KY684087">
    <property type="protein sequence ID" value="ARF09769.1"/>
    <property type="molecule type" value="Genomic_DNA"/>
</dbReference>
<dbReference type="GO" id="GO:0004843">
    <property type="term" value="F:cysteine-type deubiquitinase activity"/>
    <property type="evidence" value="ECO:0007669"/>
    <property type="project" value="InterPro"/>
</dbReference>
<dbReference type="Pfam" id="PF00443">
    <property type="entry name" value="UCH"/>
    <property type="match status" value="1"/>
</dbReference>
<dbReference type="InterPro" id="IPR038765">
    <property type="entry name" value="Papain-like_cys_pep_sf"/>
</dbReference>
<dbReference type="InterPro" id="IPR050185">
    <property type="entry name" value="Ub_carboxyl-term_hydrolase"/>
</dbReference>
<gene>
    <name evidence="2" type="ORF">Indivirus_3_18</name>
</gene>
<sequence length="433" mass="50447">MNHLKKSESAEEKVERIKVTVRGLSGLENLGNTCYMNSIIQCLTSLDYLRSWLLKDKYSKQLYSNKVDQVADIKRKENGISSDKQITIKKADVEDAMNNSIVKKLSELMQKMWYRNYSIRPSGLKKIIGEKCPIFAGYKQNDSQELLSLVLDSIHEETKVSVKVIFPTISEGVENYMQVKKECTEKINDESLLPEEREKYLSYLKQFKKMHTNDAIISDSYIFWRKYIQKSHSIITDLFTGLFYSKITCKECNNITWAFDPFTILSLPTQEQGTVTLEESFKKFVSPELLENQEKYFCAECKKKVDAIKKIHIWEPPNIMIIQLKRFKVTEVRPGYGMTSKTYSTVKFPIENLNISEYLSDIHPVNKPIYDLWAVSDHNGSCNSGHYIAYCKNSINGLWYGFNDERVFHVPNENLENEIITKDAYILFYVRRL</sequence>
<dbReference type="GO" id="GO:0016579">
    <property type="term" value="P:protein deubiquitination"/>
    <property type="evidence" value="ECO:0007669"/>
    <property type="project" value="InterPro"/>
</dbReference>
<keyword evidence="2" id="KW-0378">Hydrolase</keyword>